<dbReference type="Pfam" id="PF00010">
    <property type="entry name" value="HLH"/>
    <property type="match status" value="1"/>
</dbReference>
<feature type="region of interest" description="Disordered" evidence="5">
    <location>
        <begin position="349"/>
        <end position="369"/>
    </location>
</feature>
<evidence type="ECO:0000256" key="4">
    <source>
        <dbReference type="ARBA" id="ARBA00023242"/>
    </source>
</evidence>
<dbReference type="Gene3D" id="4.10.280.10">
    <property type="entry name" value="Helix-loop-helix DNA-binding domain"/>
    <property type="match status" value="1"/>
</dbReference>
<dbReference type="InterPro" id="IPR054502">
    <property type="entry name" value="bHLH-TF_ACT-like_plant"/>
</dbReference>
<keyword evidence="2" id="KW-0805">Transcription regulation</keyword>
<dbReference type="SUPFAM" id="SSF47459">
    <property type="entry name" value="HLH, helix-loop-helix DNA-binding domain"/>
    <property type="match status" value="1"/>
</dbReference>
<feature type="domain" description="BHLH" evidence="6">
    <location>
        <begin position="282"/>
        <end position="331"/>
    </location>
</feature>
<dbReference type="Pfam" id="PF22754">
    <property type="entry name" value="bHLH-TF_ACT-like_plant"/>
    <property type="match status" value="1"/>
</dbReference>
<organism evidence="7 8">
    <name type="scientific">Heracleum sosnowskyi</name>
    <dbReference type="NCBI Taxonomy" id="360622"/>
    <lineage>
        <taxon>Eukaryota</taxon>
        <taxon>Viridiplantae</taxon>
        <taxon>Streptophyta</taxon>
        <taxon>Embryophyta</taxon>
        <taxon>Tracheophyta</taxon>
        <taxon>Spermatophyta</taxon>
        <taxon>Magnoliopsida</taxon>
        <taxon>eudicotyledons</taxon>
        <taxon>Gunneridae</taxon>
        <taxon>Pentapetalae</taxon>
        <taxon>asterids</taxon>
        <taxon>campanulids</taxon>
        <taxon>Apiales</taxon>
        <taxon>Apiaceae</taxon>
        <taxon>Apioideae</taxon>
        <taxon>apioid superclade</taxon>
        <taxon>Tordylieae</taxon>
        <taxon>Tordyliinae</taxon>
        <taxon>Heracleum</taxon>
    </lineage>
</organism>
<comment type="caution">
    <text evidence="7">The sequence shown here is derived from an EMBL/GenBank/DDBJ whole genome shotgun (WGS) entry which is preliminary data.</text>
</comment>
<dbReference type="InterPro" id="IPR051358">
    <property type="entry name" value="TF_AMS/ICE1/BHLH6-like"/>
</dbReference>
<accession>A0AAD8IA75</accession>
<gene>
    <name evidence="7" type="ORF">POM88_028232</name>
</gene>
<dbReference type="GO" id="GO:0003700">
    <property type="term" value="F:DNA-binding transcription factor activity"/>
    <property type="evidence" value="ECO:0007669"/>
    <property type="project" value="TreeGrafter"/>
</dbReference>
<evidence type="ECO:0000256" key="2">
    <source>
        <dbReference type="ARBA" id="ARBA00023015"/>
    </source>
</evidence>
<dbReference type="GO" id="GO:0005634">
    <property type="term" value="C:nucleus"/>
    <property type="evidence" value="ECO:0007669"/>
    <property type="project" value="UniProtKB-SubCell"/>
</dbReference>
<dbReference type="PANTHER" id="PTHR31945:SF63">
    <property type="entry name" value="TRANSCRIPTION FACTOR BHLH90"/>
    <property type="match status" value="1"/>
</dbReference>
<evidence type="ECO:0000256" key="5">
    <source>
        <dbReference type="SAM" id="MobiDB-lite"/>
    </source>
</evidence>
<dbReference type="GO" id="GO:0046983">
    <property type="term" value="F:protein dimerization activity"/>
    <property type="evidence" value="ECO:0007669"/>
    <property type="project" value="InterPro"/>
</dbReference>
<reference evidence="7" key="1">
    <citation type="submission" date="2023-02" db="EMBL/GenBank/DDBJ databases">
        <title>Genome of toxic invasive species Heracleum sosnowskyi carries increased number of genes despite the absence of recent whole-genome duplications.</title>
        <authorList>
            <person name="Schelkunov M."/>
            <person name="Shtratnikova V."/>
            <person name="Makarenko M."/>
            <person name="Klepikova A."/>
            <person name="Omelchenko D."/>
            <person name="Novikova G."/>
            <person name="Obukhova E."/>
            <person name="Bogdanov V."/>
            <person name="Penin A."/>
            <person name="Logacheva M."/>
        </authorList>
    </citation>
    <scope>NUCLEOTIDE SEQUENCE</scope>
    <source>
        <strain evidence="7">Hsosn_3</strain>
        <tissue evidence="7">Leaf</tissue>
    </source>
</reference>
<reference evidence="7" key="2">
    <citation type="submission" date="2023-05" db="EMBL/GenBank/DDBJ databases">
        <authorList>
            <person name="Schelkunov M.I."/>
        </authorList>
    </citation>
    <scope>NUCLEOTIDE SEQUENCE</scope>
    <source>
        <strain evidence="7">Hsosn_3</strain>
        <tissue evidence="7">Leaf</tissue>
    </source>
</reference>
<sequence>MGALERVVELLRPLVKNGEWDYCVIWKLGDDPSSFIKWMDCCCGGGGGGGVNGHNIVKDESSEDVQPHIFPICKDIYFPHLAKTKACEALAKYPDSMPLYSGIHGDVAISNTQMWLTNNAAASNPKLVGTQVIIPVVGGLIELFSSKNVPKDQKLVEYITAHYNVSLEHEIMTGHCDMKNNIKKRFHDPIDLSIMPQLQHEAPNFSIKGTGSTQLEEYSSLPSCPTHVSLNKSTGNSSTFWDLNSKTILSTKKEMKTDLVCSKRARDRTDKPRNRQRTGTESYQSKNVFIERNRRQRIKDGLFTLRALVPKISKMDRASILGDAVDYIMDLQKMIACFQTELKELEEGECSKSSPVKQSNEGLSNSKESQETEVQMEIIRIGEREFLLKVIHSRKQAGFLRLLEAMHSLGLQVVDINVTTCNGKVMNIFKIKVHQEDIESNDLKDSLLAIWTSKSDVINEEKSQRTVIHQEVQVGM</sequence>
<dbReference type="PROSITE" id="PS50888">
    <property type="entry name" value="BHLH"/>
    <property type="match status" value="1"/>
</dbReference>
<evidence type="ECO:0000256" key="3">
    <source>
        <dbReference type="ARBA" id="ARBA00023163"/>
    </source>
</evidence>
<dbReference type="Proteomes" id="UP001237642">
    <property type="component" value="Unassembled WGS sequence"/>
</dbReference>
<feature type="region of interest" description="Disordered" evidence="5">
    <location>
        <begin position="259"/>
        <end position="284"/>
    </location>
</feature>
<evidence type="ECO:0000313" key="8">
    <source>
        <dbReference type="Proteomes" id="UP001237642"/>
    </source>
</evidence>
<dbReference type="EMBL" id="JAUIZM010000006">
    <property type="protein sequence ID" value="KAK1381488.1"/>
    <property type="molecule type" value="Genomic_DNA"/>
</dbReference>
<evidence type="ECO:0000313" key="7">
    <source>
        <dbReference type="EMBL" id="KAK1381488.1"/>
    </source>
</evidence>
<dbReference type="InterPro" id="IPR025610">
    <property type="entry name" value="MYC/MYB_N"/>
</dbReference>
<keyword evidence="4" id="KW-0539">Nucleus</keyword>
<dbReference type="Pfam" id="PF14215">
    <property type="entry name" value="bHLH-MYC_N"/>
    <property type="match status" value="1"/>
</dbReference>
<evidence type="ECO:0000256" key="1">
    <source>
        <dbReference type="ARBA" id="ARBA00004123"/>
    </source>
</evidence>
<proteinExistence type="predicted"/>
<name>A0AAD8IA75_9APIA</name>
<dbReference type="InterPro" id="IPR011598">
    <property type="entry name" value="bHLH_dom"/>
</dbReference>
<dbReference type="AlphaFoldDB" id="A0AAD8IA75"/>
<dbReference type="PANTHER" id="PTHR31945">
    <property type="entry name" value="TRANSCRIPTION FACTOR SCREAM2-RELATED"/>
    <property type="match status" value="1"/>
</dbReference>
<comment type="subcellular location">
    <subcellularLocation>
        <location evidence="1">Nucleus</location>
    </subcellularLocation>
</comment>
<dbReference type="InterPro" id="IPR036638">
    <property type="entry name" value="HLH_DNA-bd_sf"/>
</dbReference>
<feature type="compositionally biased region" description="Polar residues" evidence="5">
    <location>
        <begin position="351"/>
        <end position="367"/>
    </location>
</feature>
<dbReference type="SMART" id="SM00353">
    <property type="entry name" value="HLH"/>
    <property type="match status" value="1"/>
</dbReference>
<evidence type="ECO:0000259" key="6">
    <source>
        <dbReference type="PROSITE" id="PS50888"/>
    </source>
</evidence>
<dbReference type="GO" id="GO:0043565">
    <property type="term" value="F:sequence-specific DNA binding"/>
    <property type="evidence" value="ECO:0007669"/>
    <property type="project" value="TreeGrafter"/>
</dbReference>
<protein>
    <submittedName>
        <fullName evidence="7">Transcription factor bHLH90</fullName>
    </submittedName>
</protein>
<keyword evidence="3" id="KW-0804">Transcription</keyword>
<keyword evidence="8" id="KW-1185">Reference proteome</keyword>